<dbReference type="Gene3D" id="1.25.40.10">
    <property type="entry name" value="Tetratricopeptide repeat domain"/>
    <property type="match status" value="1"/>
</dbReference>
<feature type="domain" description="SGS" evidence="3">
    <location>
        <begin position="261"/>
        <end position="353"/>
    </location>
</feature>
<dbReference type="AlphaFoldDB" id="A0AAD1XJL6"/>
<dbReference type="InterPro" id="IPR007699">
    <property type="entry name" value="SGS_dom"/>
</dbReference>
<comment type="similarity">
    <text evidence="1">Belongs to the SGT1 family.</text>
</comment>
<evidence type="ECO:0000313" key="6">
    <source>
        <dbReference type="Proteomes" id="UP001295684"/>
    </source>
</evidence>
<dbReference type="InterPro" id="IPR007052">
    <property type="entry name" value="CS_dom"/>
</dbReference>
<dbReference type="PROSITE" id="PS51203">
    <property type="entry name" value="CS"/>
    <property type="match status" value="1"/>
</dbReference>
<feature type="region of interest" description="Disordered" evidence="2">
    <location>
        <begin position="337"/>
        <end position="357"/>
    </location>
</feature>
<accession>A0AAD1XJL6</accession>
<proteinExistence type="inferred from homology"/>
<evidence type="ECO:0000259" key="4">
    <source>
        <dbReference type="PROSITE" id="PS51203"/>
    </source>
</evidence>
<dbReference type="SUPFAM" id="SSF48452">
    <property type="entry name" value="TPR-like"/>
    <property type="match status" value="1"/>
</dbReference>
<evidence type="ECO:0000256" key="2">
    <source>
        <dbReference type="SAM" id="MobiDB-lite"/>
    </source>
</evidence>
<evidence type="ECO:0000313" key="5">
    <source>
        <dbReference type="EMBL" id="CAI2373904.1"/>
    </source>
</evidence>
<protein>
    <submittedName>
        <fullName evidence="5">Uncharacterized protein</fullName>
    </submittedName>
</protein>
<dbReference type="PANTHER" id="PTHR45862">
    <property type="entry name" value="PROTEIN SGT1 HOMOLOG"/>
    <property type="match status" value="1"/>
</dbReference>
<dbReference type="GO" id="GO:0051087">
    <property type="term" value="F:protein-folding chaperone binding"/>
    <property type="evidence" value="ECO:0007669"/>
    <property type="project" value="InterPro"/>
</dbReference>
<gene>
    <name evidence="5" type="ORF">ECRASSUSDP1_LOCUS15253</name>
</gene>
<dbReference type="SUPFAM" id="SSF49764">
    <property type="entry name" value="HSP20-like chaperones"/>
    <property type="match status" value="1"/>
</dbReference>
<dbReference type="InterPro" id="IPR011990">
    <property type="entry name" value="TPR-like_helical_dom_sf"/>
</dbReference>
<dbReference type="PROSITE" id="PS51048">
    <property type="entry name" value="SGS"/>
    <property type="match status" value="1"/>
</dbReference>
<dbReference type="Pfam" id="PF05002">
    <property type="entry name" value="SGS"/>
    <property type="match status" value="1"/>
</dbReference>
<evidence type="ECO:0000256" key="1">
    <source>
        <dbReference type="ARBA" id="ARBA00008509"/>
    </source>
</evidence>
<keyword evidence="6" id="KW-1185">Reference proteome</keyword>
<feature type="domain" description="CS" evidence="4">
    <location>
        <begin position="162"/>
        <end position="247"/>
    </location>
</feature>
<dbReference type="Gene3D" id="2.60.40.790">
    <property type="match status" value="1"/>
</dbReference>
<dbReference type="EMBL" id="CAMPGE010015272">
    <property type="protein sequence ID" value="CAI2373904.1"/>
    <property type="molecule type" value="Genomic_DNA"/>
</dbReference>
<sequence length="357" mass="39890">MESILEVANLVIYQHYKAVIEKATAMLADASTAKDSKDNLYFYRAVAHSELGDFESALKDLEAIEDSQGNNPDWLFRYGQAQFYTNDFSNSMISFKKAEESTEDADLKGNIQQWISKAELELGNPHVGNINDAIFIKKAEPSATPVPSPDCSGPVIEGAKDIKDSPHDWYQNTEFIFLSILKKKNTGDWKADLYSGSINITQPNGDVISVHLANVINEGESTFTQTEKKVELKLKKKDSGITWTALSKEALSAKPKEVLPSYPSSSKKSTNWGEVDKTITRELHLEERDNDGDGMNDLFQQIYAGADEETKKAMIKSYQTSNGTVLSTNWDEVKEKDYEGKDYVSPPDDFVAQKPEI</sequence>
<organism evidence="5 6">
    <name type="scientific">Euplotes crassus</name>
    <dbReference type="NCBI Taxonomy" id="5936"/>
    <lineage>
        <taxon>Eukaryota</taxon>
        <taxon>Sar</taxon>
        <taxon>Alveolata</taxon>
        <taxon>Ciliophora</taxon>
        <taxon>Intramacronucleata</taxon>
        <taxon>Spirotrichea</taxon>
        <taxon>Hypotrichia</taxon>
        <taxon>Euplotida</taxon>
        <taxon>Euplotidae</taxon>
        <taxon>Moneuplotes</taxon>
    </lineage>
</organism>
<reference evidence="5" key="1">
    <citation type="submission" date="2023-07" db="EMBL/GenBank/DDBJ databases">
        <authorList>
            <consortium name="AG Swart"/>
            <person name="Singh M."/>
            <person name="Singh A."/>
            <person name="Seah K."/>
            <person name="Emmerich C."/>
        </authorList>
    </citation>
    <scope>NUCLEOTIDE SEQUENCE</scope>
    <source>
        <strain evidence="5">DP1</strain>
    </source>
</reference>
<comment type="caution">
    <text evidence="5">The sequence shown here is derived from an EMBL/GenBank/DDBJ whole genome shotgun (WGS) entry which is preliminary data.</text>
</comment>
<dbReference type="Proteomes" id="UP001295684">
    <property type="component" value="Unassembled WGS sequence"/>
</dbReference>
<dbReference type="InterPro" id="IPR008978">
    <property type="entry name" value="HSP20-like_chaperone"/>
</dbReference>
<dbReference type="Pfam" id="PF04969">
    <property type="entry name" value="CS"/>
    <property type="match status" value="1"/>
</dbReference>
<dbReference type="InterPro" id="IPR044563">
    <property type="entry name" value="Sgt1-like"/>
</dbReference>
<evidence type="ECO:0000259" key="3">
    <source>
        <dbReference type="PROSITE" id="PS51048"/>
    </source>
</evidence>
<name>A0AAD1XJL6_EUPCR</name>